<protein>
    <submittedName>
        <fullName evidence="4">Polysaccharide biosynthesis protein WbpM</fullName>
    </submittedName>
</protein>
<feature type="transmembrane region" description="Helical" evidence="2">
    <location>
        <begin position="80"/>
        <end position="103"/>
    </location>
</feature>
<dbReference type="Pfam" id="PF13727">
    <property type="entry name" value="CoA_binding_3"/>
    <property type="match status" value="1"/>
</dbReference>
<accession>A0A0E9MPJ2</accession>
<proteinExistence type="inferred from homology"/>
<reference evidence="4 5" key="1">
    <citation type="submission" date="2015-04" db="EMBL/GenBank/DDBJ databases">
        <title>Whole genome shotgun sequence of Sphingomonas changbaiensis NBRC 104936.</title>
        <authorList>
            <person name="Katano-Makiyama Y."/>
            <person name="Hosoyama A."/>
            <person name="Hashimoto M."/>
            <person name="Noguchi M."/>
            <person name="Tsuchikane K."/>
            <person name="Ohji S."/>
            <person name="Yamazoe A."/>
            <person name="Ichikawa N."/>
            <person name="Kimura A."/>
            <person name="Fujita N."/>
        </authorList>
    </citation>
    <scope>NUCLEOTIDE SEQUENCE [LARGE SCALE GENOMIC DNA]</scope>
    <source>
        <strain evidence="4 5">NBRC 104936</strain>
    </source>
</reference>
<sequence>MIGWLLALPRLFKRLIVLSVDVCLCVLTVWLAFYLRLGEWVSLAGGPWIAAVASMLISIPLFVSFGLYREVFRHVGWSALASTAQACLIYAICFGTIFTAWSIPDVPRTIGLAQPVLLFVAVSAARLLAKYWLGGAYRHGLGRKQRRNVLIFGAGAAGRQLATALANSDQFRAVGYIDDDTSMHGSMLDGIRVWGRNRVEWVVSDFNVTDVFLAIPSASKRRRNEVVDFLQPFSVSIRTVPGLMDLAHGRVQVTDLRPLAIEDLLGRDPVSPHPLLLGRNITGKTVLVTGAGGSIGSELCRQAVQLEPVRLVLVDASEYALYSIHRELNALDGAQSAEIVPLIASVQNRELMRQVFEAWRPNTIYHAAAYKHVPLVEQNVCEGVLNNVSGTMICASAAEAAGVSDFVLISTDKAVRPTNVMGASKRLAEICLQALAERSSTRFSMVRFGNVLGSSGSVVPLFREQIASGGPITLTHQDITRYFMTIPEASQLVIQAGAMATGGEVFVLDMGNPVRILDLARRMVELSGMTVKDAENPDGDIEITFVGLRPGEKLYEELLIGDNPQPTMHPLIMKANEAFLPWHVLKGEVEAIEAFARAGNAEQVRTRLTSVVSGFTPDARMVDATYNRQRARA</sequence>
<feature type="domain" description="Polysaccharide biosynthesis protein CapD-like" evidence="3">
    <location>
        <begin position="286"/>
        <end position="576"/>
    </location>
</feature>
<dbReference type="InterPro" id="IPR029063">
    <property type="entry name" value="SAM-dependent_MTases_sf"/>
</dbReference>
<dbReference type="CDD" id="cd05237">
    <property type="entry name" value="UDP_invert_4-6DH_SDR_e"/>
    <property type="match status" value="1"/>
</dbReference>
<dbReference type="Proteomes" id="UP000033202">
    <property type="component" value="Unassembled WGS sequence"/>
</dbReference>
<keyword evidence="5" id="KW-1185">Reference proteome</keyword>
<evidence type="ECO:0000256" key="1">
    <source>
        <dbReference type="ARBA" id="ARBA00007430"/>
    </source>
</evidence>
<evidence type="ECO:0000256" key="2">
    <source>
        <dbReference type="SAM" id="Phobius"/>
    </source>
</evidence>
<dbReference type="EMBL" id="BBWU01000025">
    <property type="protein sequence ID" value="GAO39040.1"/>
    <property type="molecule type" value="Genomic_DNA"/>
</dbReference>
<dbReference type="InterPro" id="IPR051203">
    <property type="entry name" value="Polysaccharide_Synthase-Rel"/>
</dbReference>
<comment type="similarity">
    <text evidence="1">Belongs to the polysaccharide synthase family.</text>
</comment>
<feature type="transmembrane region" description="Helical" evidence="2">
    <location>
        <begin position="47"/>
        <end position="68"/>
    </location>
</feature>
<name>A0A0E9MPJ2_9SPHN</name>
<dbReference type="RefSeq" id="WP_046347882.1">
    <property type="nucleotide sequence ID" value="NZ_BBWU01000025.1"/>
</dbReference>
<dbReference type="SUPFAM" id="SSF53335">
    <property type="entry name" value="S-adenosyl-L-methionine-dependent methyltransferases"/>
    <property type="match status" value="1"/>
</dbReference>
<keyword evidence="2" id="KW-1133">Transmembrane helix</keyword>
<comment type="caution">
    <text evidence="4">The sequence shown here is derived from an EMBL/GenBank/DDBJ whole genome shotgun (WGS) entry which is preliminary data.</text>
</comment>
<dbReference type="Gene3D" id="3.40.50.720">
    <property type="entry name" value="NAD(P)-binding Rossmann-like Domain"/>
    <property type="match status" value="2"/>
</dbReference>
<dbReference type="AlphaFoldDB" id="A0A0E9MPJ2"/>
<dbReference type="Pfam" id="PF02719">
    <property type="entry name" value="Polysacc_synt_2"/>
    <property type="match status" value="1"/>
</dbReference>
<dbReference type="PANTHER" id="PTHR43318:SF1">
    <property type="entry name" value="POLYSACCHARIDE BIOSYNTHESIS PROTEIN EPSC-RELATED"/>
    <property type="match status" value="1"/>
</dbReference>
<dbReference type="PANTHER" id="PTHR43318">
    <property type="entry name" value="UDP-N-ACETYLGLUCOSAMINE 4,6-DEHYDRATASE"/>
    <property type="match status" value="1"/>
</dbReference>
<dbReference type="SUPFAM" id="SSF51735">
    <property type="entry name" value="NAD(P)-binding Rossmann-fold domains"/>
    <property type="match status" value="1"/>
</dbReference>
<gene>
    <name evidence="4" type="primary">wbpM</name>
    <name evidence="4" type="ORF">SCH01S_25_00200</name>
</gene>
<feature type="transmembrane region" description="Helical" evidence="2">
    <location>
        <begin position="15"/>
        <end position="35"/>
    </location>
</feature>
<feature type="transmembrane region" description="Helical" evidence="2">
    <location>
        <begin position="109"/>
        <end position="129"/>
    </location>
</feature>
<evidence type="ECO:0000313" key="4">
    <source>
        <dbReference type="EMBL" id="GAO39040.1"/>
    </source>
</evidence>
<keyword evidence="2" id="KW-0472">Membrane</keyword>
<dbReference type="InterPro" id="IPR036291">
    <property type="entry name" value="NAD(P)-bd_dom_sf"/>
</dbReference>
<evidence type="ECO:0000259" key="3">
    <source>
        <dbReference type="Pfam" id="PF02719"/>
    </source>
</evidence>
<dbReference type="STRING" id="1219043.SCH01S_25_00200"/>
<evidence type="ECO:0000313" key="5">
    <source>
        <dbReference type="Proteomes" id="UP000033202"/>
    </source>
</evidence>
<organism evidence="4 5">
    <name type="scientific">Sphingomonas changbaiensis NBRC 104936</name>
    <dbReference type="NCBI Taxonomy" id="1219043"/>
    <lineage>
        <taxon>Bacteria</taxon>
        <taxon>Pseudomonadati</taxon>
        <taxon>Pseudomonadota</taxon>
        <taxon>Alphaproteobacteria</taxon>
        <taxon>Sphingomonadales</taxon>
        <taxon>Sphingomonadaceae</taxon>
        <taxon>Sphingomonas</taxon>
    </lineage>
</organism>
<keyword evidence="2" id="KW-0812">Transmembrane</keyword>
<dbReference type="InterPro" id="IPR003869">
    <property type="entry name" value="Polysac_CapD-like"/>
</dbReference>